<sequence>MGFLKANKARSLNDLTDEEVQGLVLQDLIAYFGPRAASVQRWVIQRWNREEYSRGCHFAFCPPNIMTVYGKSLADPVGNIYFAGTEVSDRWAGFLEGAIIAGHAAAEAAIKGLSLSGREEVEPKA</sequence>
<keyword evidence="6" id="KW-0274">FAD</keyword>
<dbReference type="GO" id="GO:0097621">
    <property type="term" value="F:monoamine oxidase activity"/>
    <property type="evidence" value="ECO:0007669"/>
    <property type="project" value="UniProtKB-EC"/>
</dbReference>
<evidence type="ECO:0000256" key="6">
    <source>
        <dbReference type="RuleBase" id="RU362067"/>
    </source>
</evidence>
<dbReference type="InterPro" id="IPR036188">
    <property type="entry name" value="FAD/NAD-bd_sf"/>
</dbReference>
<feature type="domain" description="Amine oxidase" evidence="7">
    <location>
        <begin position="2"/>
        <end position="109"/>
    </location>
</feature>
<dbReference type="STRING" id="1231657.A0A1Y2A207"/>
<dbReference type="InterPro" id="IPR050703">
    <property type="entry name" value="Flavin_MAO"/>
</dbReference>
<organism evidence="8 9">
    <name type="scientific">Clohesyomyces aquaticus</name>
    <dbReference type="NCBI Taxonomy" id="1231657"/>
    <lineage>
        <taxon>Eukaryota</taxon>
        <taxon>Fungi</taxon>
        <taxon>Dikarya</taxon>
        <taxon>Ascomycota</taxon>
        <taxon>Pezizomycotina</taxon>
        <taxon>Dothideomycetes</taxon>
        <taxon>Pleosporomycetidae</taxon>
        <taxon>Pleosporales</taxon>
        <taxon>Lindgomycetaceae</taxon>
        <taxon>Clohesyomyces</taxon>
    </lineage>
</organism>
<accession>A0A1Y2A207</accession>
<dbReference type="InterPro" id="IPR001613">
    <property type="entry name" value="Flavin_amine_oxidase"/>
</dbReference>
<dbReference type="OrthoDB" id="5046242at2759"/>
<evidence type="ECO:0000313" key="9">
    <source>
        <dbReference type="Proteomes" id="UP000193144"/>
    </source>
</evidence>
<evidence type="ECO:0000256" key="5">
    <source>
        <dbReference type="PIRSR" id="PIRSR601613-1"/>
    </source>
</evidence>
<evidence type="ECO:0000256" key="4">
    <source>
        <dbReference type="ARBA" id="ARBA00048448"/>
    </source>
</evidence>
<proteinExistence type="inferred from homology"/>
<comment type="catalytic activity">
    <reaction evidence="4">
        <text>a secondary aliphatic amine + O2 + H2O = a primary amine + an aldehyde + H2O2</text>
        <dbReference type="Rhea" id="RHEA:26414"/>
        <dbReference type="ChEBI" id="CHEBI:15377"/>
        <dbReference type="ChEBI" id="CHEBI:15379"/>
        <dbReference type="ChEBI" id="CHEBI:16240"/>
        <dbReference type="ChEBI" id="CHEBI:17478"/>
        <dbReference type="ChEBI" id="CHEBI:58855"/>
        <dbReference type="ChEBI" id="CHEBI:65296"/>
        <dbReference type="EC" id="1.4.3.4"/>
    </reaction>
</comment>
<dbReference type="EMBL" id="MCFA01000018">
    <property type="protein sequence ID" value="ORY16440.1"/>
    <property type="molecule type" value="Genomic_DNA"/>
</dbReference>
<dbReference type="SUPFAM" id="SSF51905">
    <property type="entry name" value="FAD/NAD(P)-binding domain"/>
    <property type="match status" value="1"/>
</dbReference>
<dbReference type="PANTHER" id="PTHR43563">
    <property type="entry name" value="AMINE OXIDASE"/>
    <property type="match status" value="1"/>
</dbReference>
<evidence type="ECO:0000259" key="7">
    <source>
        <dbReference type="Pfam" id="PF01593"/>
    </source>
</evidence>
<evidence type="ECO:0000256" key="3">
    <source>
        <dbReference type="ARBA" id="ARBA00023002"/>
    </source>
</evidence>
<dbReference type="Pfam" id="PF01593">
    <property type="entry name" value="Amino_oxidase"/>
    <property type="match status" value="1"/>
</dbReference>
<reference evidence="8 9" key="1">
    <citation type="submission" date="2016-07" db="EMBL/GenBank/DDBJ databases">
        <title>Pervasive Adenine N6-methylation of Active Genes in Fungi.</title>
        <authorList>
            <consortium name="DOE Joint Genome Institute"/>
            <person name="Mondo S.J."/>
            <person name="Dannebaum R.O."/>
            <person name="Kuo R.C."/>
            <person name="Labutti K."/>
            <person name="Haridas S."/>
            <person name="Kuo A."/>
            <person name="Salamov A."/>
            <person name="Ahrendt S.R."/>
            <person name="Lipzen A."/>
            <person name="Sullivan W."/>
            <person name="Andreopoulos W.B."/>
            <person name="Clum A."/>
            <person name="Lindquist E."/>
            <person name="Daum C."/>
            <person name="Ramamoorthy G.K."/>
            <person name="Gryganskyi A."/>
            <person name="Culley D."/>
            <person name="Magnuson J.K."/>
            <person name="James T.Y."/>
            <person name="O'Malley M.A."/>
            <person name="Stajich J.E."/>
            <person name="Spatafora J.W."/>
            <person name="Visel A."/>
            <person name="Grigoriev I.V."/>
        </authorList>
    </citation>
    <scope>NUCLEOTIDE SEQUENCE [LARGE SCALE GENOMIC DNA]</scope>
    <source>
        <strain evidence="8 9">CBS 115471</strain>
    </source>
</reference>
<dbReference type="Gene3D" id="3.50.50.60">
    <property type="entry name" value="FAD/NAD(P)-binding domain"/>
    <property type="match status" value="1"/>
</dbReference>
<name>A0A1Y2A207_9PLEO</name>
<comment type="cofactor">
    <cofactor evidence="1 6">
        <name>FAD</name>
        <dbReference type="ChEBI" id="CHEBI:57692"/>
    </cofactor>
</comment>
<dbReference type="PANTHER" id="PTHR43563:SF14">
    <property type="entry name" value="AMINE OXIDASE"/>
    <property type="match status" value="1"/>
</dbReference>
<evidence type="ECO:0000256" key="1">
    <source>
        <dbReference type="ARBA" id="ARBA00001974"/>
    </source>
</evidence>
<comment type="caution">
    <text evidence="8">The sequence shown here is derived from an EMBL/GenBank/DDBJ whole genome shotgun (WGS) entry which is preliminary data.</text>
</comment>
<comment type="similarity">
    <text evidence="2 6">Belongs to the flavin monoamine oxidase family.</text>
</comment>
<protein>
    <recommendedName>
        <fullName evidence="6">Amine oxidase</fullName>
        <ecNumber evidence="6">1.4.3.-</ecNumber>
    </recommendedName>
</protein>
<feature type="binding site" evidence="5">
    <location>
        <position position="86"/>
    </location>
    <ligand>
        <name>FAD</name>
        <dbReference type="ChEBI" id="CHEBI:57692"/>
    </ligand>
</feature>
<dbReference type="AlphaFoldDB" id="A0A1Y2A207"/>
<evidence type="ECO:0000256" key="2">
    <source>
        <dbReference type="ARBA" id="ARBA00005995"/>
    </source>
</evidence>
<evidence type="ECO:0000313" key="8">
    <source>
        <dbReference type="EMBL" id="ORY16440.1"/>
    </source>
</evidence>
<keyword evidence="3 6" id="KW-0560">Oxidoreductase</keyword>
<feature type="binding site" evidence="5">
    <location>
        <position position="3"/>
    </location>
    <ligand>
        <name>substrate</name>
    </ligand>
</feature>
<gene>
    <name evidence="8" type="ORF">BCR34DRAFT_584386</name>
</gene>
<keyword evidence="6" id="KW-0285">Flavoprotein</keyword>
<keyword evidence="9" id="KW-1185">Reference proteome</keyword>
<dbReference type="EC" id="1.4.3.-" evidence="6"/>
<dbReference type="PRINTS" id="PR00757">
    <property type="entry name" value="AMINEOXDASEF"/>
</dbReference>
<dbReference type="Proteomes" id="UP000193144">
    <property type="component" value="Unassembled WGS sequence"/>
</dbReference>
<dbReference type="SUPFAM" id="SSF54373">
    <property type="entry name" value="FAD-linked reductases, C-terminal domain"/>
    <property type="match status" value="1"/>
</dbReference>
<dbReference type="InterPro" id="IPR002937">
    <property type="entry name" value="Amino_oxidase"/>
</dbReference>